<keyword evidence="2 3" id="KW-0539">Nucleus</keyword>
<reference evidence="5 6" key="1">
    <citation type="submission" date="2023-10" db="EMBL/GenBank/DDBJ databases">
        <authorList>
            <person name="Maclean D."/>
            <person name="Macfadyen A."/>
        </authorList>
    </citation>
    <scope>NUCLEOTIDE SEQUENCE [LARGE SCALE GENOMIC DNA]</scope>
</reference>
<evidence type="ECO:0000256" key="2">
    <source>
        <dbReference type="ARBA" id="ARBA00023242"/>
    </source>
</evidence>
<dbReference type="AlphaFoldDB" id="A0AAV1HW11"/>
<protein>
    <recommendedName>
        <fullName evidence="4">CCT domain-containing protein</fullName>
    </recommendedName>
</protein>
<dbReference type="PANTHER" id="PTHR31874">
    <property type="entry name" value="CCT MOTIF FAMILY PROTEIN, EXPRESSED"/>
    <property type="match status" value="1"/>
</dbReference>
<comment type="caution">
    <text evidence="5">The sequence shown here is derived from an EMBL/GenBank/DDBJ whole genome shotgun (WGS) entry which is preliminary data.</text>
</comment>
<evidence type="ECO:0000256" key="1">
    <source>
        <dbReference type="ARBA" id="ARBA00004123"/>
    </source>
</evidence>
<dbReference type="InterPro" id="IPR010402">
    <property type="entry name" value="CCT_domain"/>
</dbReference>
<keyword evidence="6" id="KW-1185">Reference proteome</keyword>
<dbReference type="Pfam" id="PF06203">
    <property type="entry name" value="CCT"/>
    <property type="match status" value="1"/>
</dbReference>
<accession>A0AAV1HW11</accession>
<comment type="subcellular location">
    <subcellularLocation>
        <location evidence="1 3">Nucleus</location>
    </subcellularLocation>
</comment>
<dbReference type="Proteomes" id="UP001314263">
    <property type="component" value="Unassembled WGS sequence"/>
</dbReference>
<dbReference type="PANTHER" id="PTHR31874:SF1">
    <property type="entry name" value="ZINC FINGER PROTEIN CONSTANS-LIKE 6"/>
    <property type="match status" value="1"/>
</dbReference>
<evidence type="ECO:0000259" key="4">
    <source>
        <dbReference type="PROSITE" id="PS51017"/>
    </source>
</evidence>
<name>A0AAV1HW11_9CHLO</name>
<organism evidence="5 6">
    <name type="scientific">Coccomyxa viridis</name>
    <dbReference type="NCBI Taxonomy" id="1274662"/>
    <lineage>
        <taxon>Eukaryota</taxon>
        <taxon>Viridiplantae</taxon>
        <taxon>Chlorophyta</taxon>
        <taxon>core chlorophytes</taxon>
        <taxon>Trebouxiophyceae</taxon>
        <taxon>Trebouxiophyceae incertae sedis</taxon>
        <taxon>Coccomyxaceae</taxon>
        <taxon>Coccomyxa</taxon>
    </lineage>
</organism>
<sequence length="344" mass="37904">MDAQRSASREFSDWHRGSWEADALTSFESAGCGDSTLHCGLTEEDVLAFGLLNDLAPARCAGRDIEISTVKPLQDPQLCRASSDQTSAAPGEVTVYEYQPHAARRDSSCLLEEALSSIGLRQLLPQLSMTQAPVDTYSQMQMSPMSAGYMPFSTGAASVFVPCTNPQPLQDMFKAEPAWGREQELLSTSSMASSGTDGCVPELSHRSLPSIVVKSEACVPDYPASCNGSPCMPPIHSDQGHACAERRMRPRVATLKVDEEYFSSDSEEPLTIDMPAAEGMPLITSDASLTFHRKECLQRYRDKKQRRHFSHKVRYTARKLNADRRPRYKGRFIKAADLSALDVN</sequence>
<dbReference type="GO" id="GO:0006355">
    <property type="term" value="P:regulation of DNA-templated transcription"/>
    <property type="evidence" value="ECO:0007669"/>
    <property type="project" value="TreeGrafter"/>
</dbReference>
<gene>
    <name evidence="5" type="ORF">CVIRNUC_001269</name>
</gene>
<dbReference type="EMBL" id="CAUYUE010000002">
    <property type="protein sequence ID" value="CAK0740691.1"/>
    <property type="molecule type" value="Genomic_DNA"/>
</dbReference>
<evidence type="ECO:0000256" key="3">
    <source>
        <dbReference type="PROSITE-ProRule" id="PRU00357"/>
    </source>
</evidence>
<evidence type="ECO:0000313" key="6">
    <source>
        <dbReference type="Proteomes" id="UP001314263"/>
    </source>
</evidence>
<feature type="domain" description="CCT" evidence="4">
    <location>
        <begin position="293"/>
        <end position="335"/>
    </location>
</feature>
<evidence type="ECO:0000313" key="5">
    <source>
        <dbReference type="EMBL" id="CAK0740691.1"/>
    </source>
</evidence>
<dbReference type="GO" id="GO:0005634">
    <property type="term" value="C:nucleus"/>
    <property type="evidence" value="ECO:0007669"/>
    <property type="project" value="UniProtKB-SubCell"/>
</dbReference>
<dbReference type="InterPro" id="IPR052453">
    <property type="entry name" value="CONSTANS-like_ZF"/>
</dbReference>
<proteinExistence type="predicted"/>
<dbReference type="PROSITE" id="PS51017">
    <property type="entry name" value="CCT"/>
    <property type="match status" value="1"/>
</dbReference>